<feature type="domain" description="Metallo-beta-lactamase" evidence="2">
    <location>
        <begin position="17"/>
        <end position="208"/>
    </location>
</feature>
<dbReference type="RefSeq" id="WP_181552497.1">
    <property type="nucleotide sequence ID" value="NZ_JACDUS010000013.1"/>
</dbReference>
<sequence>MYSLIDLDIPELGYTRFISSWLYSGPEMAFLVDVGPACTADVLLETLERKGVEKLDWILLTHIHLDHAGGIGHVARRFPETRIVCHPKAVRHLVDPSKLWEGTRKVLGNIADIYGPMLPVDPSRILTPEDMDPDAGIGIIDTPGHAAHHQSYLFDDRLFIGELFGVFHDLGGEIYLRPATPPKFIYEQFAASLDRVAPAADRKVCFAHYGIYPDGEKILELAKTQLSLWLEVVRAHLENPRKDAIIKDLKTQDPVFARIDDLPKAYRDREAYYVGNTIGGMLDYLQGA</sequence>
<dbReference type="AlphaFoldDB" id="A0A7W0CBX0"/>
<dbReference type="Gene3D" id="3.60.15.10">
    <property type="entry name" value="Ribonuclease Z/Hydroxyacylglutathione hydrolase-like"/>
    <property type="match status" value="1"/>
</dbReference>
<keyword evidence="3" id="KW-0378">Hydrolase</keyword>
<comment type="similarity">
    <text evidence="1">Belongs to the metallo-beta-lactamase superfamily. Class-B beta-lactamase family.</text>
</comment>
<evidence type="ECO:0000313" key="3">
    <source>
        <dbReference type="EMBL" id="MBA2882880.1"/>
    </source>
</evidence>
<evidence type="ECO:0000259" key="2">
    <source>
        <dbReference type="SMART" id="SM00849"/>
    </source>
</evidence>
<keyword evidence="4" id="KW-1185">Reference proteome</keyword>
<dbReference type="InterPro" id="IPR036866">
    <property type="entry name" value="RibonucZ/Hydroxyglut_hydro"/>
</dbReference>
<dbReference type="InterPro" id="IPR037482">
    <property type="entry name" value="ST1585_MBL-fold"/>
</dbReference>
<accession>A0A7W0CBX0</accession>
<evidence type="ECO:0000313" key="4">
    <source>
        <dbReference type="Proteomes" id="UP000525298"/>
    </source>
</evidence>
<gene>
    <name evidence="3" type="ORF">HNR65_003235</name>
</gene>
<name>A0A7W0CBX0_9BACT</name>
<dbReference type="SMART" id="SM00849">
    <property type="entry name" value="Lactamase_B"/>
    <property type="match status" value="1"/>
</dbReference>
<proteinExistence type="inferred from homology"/>
<dbReference type="GO" id="GO:0017001">
    <property type="term" value="P:antibiotic catabolic process"/>
    <property type="evidence" value="ECO:0007669"/>
    <property type="project" value="UniProtKB-ARBA"/>
</dbReference>
<dbReference type="Pfam" id="PF00753">
    <property type="entry name" value="Lactamase_B"/>
    <property type="match status" value="1"/>
</dbReference>
<dbReference type="CDD" id="cd07726">
    <property type="entry name" value="ST1585-like_MBL-fold"/>
    <property type="match status" value="1"/>
</dbReference>
<dbReference type="PANTHER" id="PTHR42951">
    <property type="entry name" value="METALLO-BETA-LACTAMASE DOMAIN-CONTAINING"/>
    <property type="match status" value="1"/>
</dbReference>
<dbReference type="InterPro" id="IPR001279">
    <property type="entry name" value="Metallo-B-lactamas"/>
</dbReference>
<organism evidence="3 4">
    <name type="scientific">Desulfosalsimonas propionicica</name>
    <dbReference type="NCBI Taxonomy" id="332175"/>
    <lineage>
        <taxon>Bacteria</taxon>
        <taxon>Pseudomonadati</taxon>
        <taxon>Thermodesulfobacteriota</taxon>
        <taxon>Desulfobacteria</taxon>
        <taxon>Desulfobacterales</taxon>
        <taxon>Desulfosalsimonadaceae</taxon>
        <taxon>Desulfosalsimonas</taxon>
    </lineage>
</organism>
<dbReference type="GO" id="GO:0016787">
    <property type="term" value="F:hydrolase activity"/>
    <property type="evidence" value="ECO:0007669"/>
    <property type="project" value="UniProtKB-KW"/>
</dbReference>
<dbReference type="PANTHER" id="PTHR42951:SF4">
    <property type="entry name" value="ACYL-COENZYME A THIOESTERASE MBLAC2"/>
    <property type="match status" value="1"/>
</dbReference>
<dbReference type="Proteomes" id="UP000525298">
    <property type="component" value="Unassembled WGS sequence"/>
</dbReference>
<dbReference type="SUPFAM" id="SSF56281">
    <property type="entry name" value="Metallo-hydrolase/oxidoreductase"/>
    <property type="match status" value="1"/>
</dbReference>
<reference evidence="3 4" key="1">
    <citation type="submission" date="2020-07" db="EMBL/GenBank/DDBJ databases">
        <title>Genomic Encyclopedia of Type Strains, Phase IV (KMG-IV): sequencing the most valuable type-strain genomes for metagenomic binning, comparative biology and taxonomic classification.</title>
        <authorList>
            <person name="Goeker M."/>
        </authorList>
    </citation>
    <scope>NUCLEOTIDE SEQUENCE [LARGE SCALE GENOMIC DNA]</scope>
    <source>
        <strain evidence="3 4">DSM 17721</strain>
    </source>
</reference>
<dbReference type="EMBL" id="JACDUS010000013">
    <property type="protein sequence ID" value="MBA2882880.1"/>
    <property type="molecule type" value="Genomic_DNA"/>
</dbReference>
<dbReference type="InterPro" id="IPR050855">
    <property type="entry name" value="NDM-1-like"/>
</dbReference>
<protein>
    <submittedName>
        <fullName evidence="3">Glyoxylase-like metal-dependent hydrolase (Beta-lactamase superfamily II)</fullName>
    </submittedName>
</protein>
<evidence type="ECO:0000256" key="1">
    <source>
        <dbReference type="ARBA" id="ARBA00005250"/>
    </source>
</evidence>
<comment type="caution">
    <text evidence="3">The sequence shown here is derived from an EMBL/GenBank/DDBJ whole genome shotgun (WGS) entry which is preliminary data.</text>
</comment>